<name>A0A081KD27_9GAMM</name>
<keyword evidence="6 7" id="KW-0131">Cell cycle</keyword>
<keyword evidence="7" id="KW-0997">Cell inner membrane</keyword>
<dbReference type="eggNOG" id="COG2919">
    <property type="taxonomic scope" value="Bacteria"/>
</dbReference>
<protein>
    <recommendedName>
        <fullName evidence="7">Cell division protein FtsB</fullName>
    </recommendedName>
</protein>
<dbReference type="GO" id="GO:0032153">
    <property type="term" value="C:cell division site"/>
    <property type="evidence" value="ECO:0007669"/>
    <property type="project" value="UniProtKB-UniRule"/>
</dbReference>
<evidence type="ECO:0000313" key="9">
    <source>
        <dbReference type="Proteomes" id="UP000027997"/>
    </source>
</evidence>
<reference evidence="8 9" key="1">
    <citation type="submission" date="2014-06" db="EMBL/GenBank/DDBJ databases">
        <title>Whole Genome Sequences of Three Symbiotic Endozoicomonas Bacteria.</title>
        <authorList>
            <person name="Neave M.J."/>
            <person name="Apprill A."/>
            <person name="Voolstra C.R."/>
        </authorList>
    </citation>
    <scope>NUCLEOTIDE SEQUENCE [LARGE SCALE GENOMIC DNA]</scope>
    <source>
        <strain evidence="8 9">DSM 22380</strain>
    </source>
</reference>
<evidence type="ECO:0000256" key="3">
    <source>
        <dbReference type="ARBA" id="ARBA00022692"/>
    </source>
</evidence>
<feature type="topological domain" description="Periplasmic" evidence="7">
    <location>
        <begin position="23"/>
        <end position="90"/>
    </location>
</feature>
<dbReference type="HAMAP" id="MF_00599">
    <property type="entry name" value="FtsB"/>
    <property type="match status" value="1"/>
</dbReference>
<evidence type="ECO:0000256" key="4">
    <source>
        <dbReference type="ARBA" id="ARBA00022989"/>
    </source>
</evidence>
<comment type="caution">
    <text evidence="8">The sequence shown here is derived from an EMBL/GenBank/DDBJ whole genome shotgun (WGS) entry which is preliminary data.</text>
</comment>
<evidence type="ECO:0000256" key="2">
    <source>
        <dbReference type="ARBA" id="ARBA00022618"/>
    </source>
</evidence>
<keyword evidence="1 7" id="KW-1003">Cell membrane</keyword>
<proteinExistence type="inferred from homology"/>
<evidence type="ECO:0000256" key="6">
    <source>
        <dbReference type="ARBA" id="ARBA00023306"/>
    </source>
</evidence>
<dbReference type="GO" id="GO:0043093">
    <property type="term" value="P:FtsZ-dependent cytokinesis"/>
    <property type="evidence" value="ECO:0007669"/>
    <property type="project" value="UniProtKB-UniRule"/>
</dbReference>
<keyword evidence="4 7" id="KW-1133">Transmembrane helix</keyword>
<evidence type="ECO:0000256" key="7">
    <source>
        <dbReference type="HAMAP-Rule" id="MF_00599"/>
    </source>
</evidence>
<keyword evidence="5 7" id="KW-0472">Membrane</keyword>
<dbReference type="Pfam" id="PF04977">
    <property type="entry name" value="DivIC"/>
    <property type="match status" value="1"/>
</dbReference>
<accession>A0A081KD27</accession>
<keyword evidence="2 7" id="KW-0132">Cell division</keyword>
<comment type="subunit">
    <text evidence="7">Part of a complex composed of FtsB, FtsL and FtsQ.</text>
</comment>
<dbReference type="GO" id="GO:0030428">
    <property type="term" value="C:cell septum"/>
    <property type="evidence" value="ECO:0007669"/>
    <property type="project" value="TreeGrafter"/>
</dbReference>
<dbReference type="EMBL" id="JOJP01000001">
    <property type="protein sequence ID" value="KEI72053.1"/>
    <property type="molecule type" value="Genomic_DNA"/>
</dbReference>
<dbReference type="PANTHER" id="PTHR37485:SF1">
    <property type="entry name" value="CELL DIVISION PROTEIN FTSB"/>
    <property type="match status" value="1"/>
</dbReference>
<dbReference type="InterPro" id="IPR023081">
    <property type="entry name" value="Cell_div_FtsB"/>
</dbReference>
<organism evidence="8 9">
    <name type="scientific">Endozoicomonas elysicola</name>
    <dbReference type="NCBI Taxonomy" id="305900"/>
    <lineage>
        <taxon>Bacteria</taxon>
        <taxon>Pseudomonadati</taxon>
        <taxon>Pseudomonadota</taxon>
        <taxon>Gammaproteobacteria</taxon>
        <taxon>Oceanospirillales</taxon>
        <taxon>Endozoicomonadaceae</taxon>
        <taxon>Endozoicomonas</taxon>
    </lineage>
</organism>
<dbReference type="RefSeq" id="WP_020584380.1">
    <property type="nucleotide sequence ID" value="NZ_JOJP01000001.1"/>
</dbReference>
<keyword evidence="3 7" id="KW-0812">Transmembrane</keyword>
<dbReference type="GO" id="GO:0005886">
    <property type="term" value="C:plasma membrane"/>
    <property type="evidence" value="ECO:0007669"/>
    <property type="project" value="UniProtKB-SubCell"/>
</dbReference>
<dbReference type="PANTHER" id="PTHR37485">
    <property type="entry name" value="CELL DIVISION PROTEIN FTSB"/>
    <property type="match status" value="1"/>
</dbReference>
<evidence type="ECO:0000256" key="1">
    <source>
        <dbReference type="ARBA" id="ARBA00022475"/>
    </source>
</evidence>
<keyword evidence="9" id="KW-1185">Reference proteome</keyword>
<gene>
    <name evidence="7" type="primary">ftsB</name>
    <name evidence="8" type="ORF">GV64_16160</name>
</gene>
<dbReference type="AlphaFoldDB" id="A0A081KD27"/>
<comment type="subcellular location">
    <subcellularLocation>
        <location evidence="7">Cell inner membrane</location>
        <topology evidence="7">Single-pass type II membrane protein</topology>
    </subcellularLocation>
    <text evidence="7">Localizes to the division septum.</text>
</comment>
<feature type="topological domain" description="Cytoplasmic" evidence="7">
    <location>
        <begin position="1"/>
        <end position="3"/>
    </location>
</feature>
<keyword evidence="7" id="KW-0175">Coiled coil</keyword>
<sequence length="90" mass="10752">MKKLAIALLTLMLVYLQARLWIGEGSMAELLTQKDSLERFRLENERLYQRNRLLAKEVVELQQGMETVEERARQELGMIRRDETFFLTYD</sequence>
<evidence type="ECO:0000313" key="8">
    <source>
        <dbReference type="EMBL" id="KEI72053.1"/>
    </source>
</evidence>
<dbReference type="Proteomes" id="UP000027997">
    <property type="component" value="Unassembled WGS sequence"/>
</dbReference>
<comment type="function">
    <text evidence="7">Essential cell division protein. May link together the upstream cell division proteins, which are predominantly cytoplasmic, with the downstream cell division proteins, which are predominantly periplasmic.</text>
</comment>
<dbReference type="STRING" id="305900.GV64_16160"/>
<feature type="coiled-coil region" evidence="7">
    <location>
        <begin position="37"/>
        <end position="71"/>
    </location>
</feature>
<comment type="similarity">
    <text evidence="7">Belongs to the FtsB family.</text>
</comment>
<evidence type="ECO:0000256" key="5">
    <source>
        <dbReference type="ARBA" id="ARBA00023136"/>
    </source>
</evidence>
<dbReference type="InterPro" id="IPR007060">
    <property type="entry name" value="FtsL/DivIC"/>
</dbReference>